<keyword evidence="1" id="KW-1133">Transmembrane helix</keyword>
<sequence>MLYDSRAILEASLYFSAIILIILDWVQPESWLTGSSEGCDIVMLLLVIANCAIMTSAAIFAAVRVYAIFDHSKMLFLVTSLVGLVNPVLTGYTMLGLESQTQKSVASQAFCGSSPSVESASWITGARVSSLAADGLLLALTWIKTRNYANNSRVEGVRSHLSQILLKDSIAIGHLSDFWMVTALWTPALTSILMSRLLLDLREASDMDVNNDNDEYVSLSKTYSEVMFVTHEDWRNALLFEAQRRLTPLYPCRSHVDTPWIECPYI</sequence>
<evidence type="ECO:0000313" key="2">
    <source>
        <dbReference type="EMBL" id="OSX57092.1"/>
    </source>
</evidence>
<organism evidence="2 3">
    <name type="scientific">Postia placenta MAD-698-R-SB12</name>
    <dbReference type="NCBI Taxonomy" id="670580"/>
    <lineage>
        <taxon>Eukaryota</taxon>
        <taxon>Fungi</taxon>
        <taxon>Dikarya</taxon>
        <taxon>Basidiomycota</taxon>
        <taxon>Agaricomycotina</taxon>
        <taxon>Agaricomycetes</taxon>
        <taxon>Polyporales</taxon>
        <taxon>Adustoporiaceae</taxon>
        <taxon>Rhodonia</taxon>
    </lineage>
</organism>
<keyword evidence="1" id="KW-0812">Transmembrane</keyword>
<feature type="transmembrane region" description="Helical" evidence="1">
    <location>
        <begin position="7"/>
        <end position="26"/>
    </location>
</feature>
<dbReference type="Proteomes" id="UP000194127">
    <property type="component" value="Unassembled WGS sequence"/>
</dbReference>
<reference evidence="2 3" key="1">
    <citation type="submission" date="2017-04" db="EMBL/GenBank/DDBJ databases">
        <title>Genome Sequence of the Model Brown-Rot Fungus Postia placenta SB12.</title>
        <authorList>
            <consortium name="DOE Joint Genome Institute"/>
            <person name="Gaskell J."/>
            <person name="Kersten P."/>
            <person name="Larrondo L.F."/>
            <person name="Canessa P."/>
            <person name="Martinez D."/>
            <person name="Hibbett D."/>
            <person name="Schmoll M."/>
            <person name="Kubicek C.P."/>
            <person name="Martinez A.T."/>
            <person name="Yadav J."/>
            <person name="Master E."/>
            <person name="Magnuson J.K."/>
            <person name="James T."/>
            <person name="Yaver D."/>
            <person name="Berka R."/>
            <person name="Labutti K."/>
            <person name="Lipzen A."/>
            <person name="Aerts A."/>
            <person name="Barry K."/>
            <person name="Henrissat B."/>
            <person name="Blanchette R."/>
            <person name="Grigoriev I."/>
            <person name="Cullen D."/>
        </authorList>
    </citation>
    <scope>NUCLEOTIDE SEQUENCE [LARGE SCALE GENOMIC DNA]</scope>
    <source>
        <strain evidence="2 3">MAD-698-R-SB12</strain>
    </source>
</reference>
<accession>A0A1X6MLP4</accession>
<evidence type="ECO:0000313" key="3">
    <source>
        <dbReference type="Proteomes" id="UP000194127"/>
    </source>
</evidence>
<feature type="transmembrane region" description="Helical" evidence="1">
    <location>
        <begin position="41"/>
        <end position="63"/>
    </location>
</feature>
<gene>
    <name evidence="2" type="ORF">POSPLADRAFT_1050164</name>
</gene>
<feature type="transmembrane region" description="Helical" evidence="1">
    <location>
        <begin position="75"/>
        <end position="95"/>
    </location>
</feature>
<dbReference type="AlphaFoldDB" id="A0A1X6MLP4"/>
<evidence type="ECO:0008006" key="4">
    <source>
        <dbReference type="Google" id="ProtNLM"/>
    </source>
</evidence>
<dbReference type="EMBL" id="KZ110609">
    <property type="protein sequence ID" value="OSX57092.1"/>
    <property type="molecule type" value="Genomic_DNA"/>
</dbReference>
<proteinExistence type="predicted"/>
<name>A0A1X6MLP4_9APHY</name>
<dbReference type="OrthoDB" id="2799286at2759"/>
<keyword evidence="1" id="KW-0472">Membrane</keyword>
<dbReference type="RefSeq" id="XP_024333886.1">
    <property type="nucleotide sequence ID" value="XM_024479929.1"/>
</dbReference>
<evidence type="ECO:0000256" key="1">
    <source>
        <dbReference type="SAM" id="Phobius"/>
    </source>
</evidence>
<protein>
    <recommendedName>
        <fullName evidence="4">G-protein coupled receptors family 1 profile domain-containing protein</fullName>
    </recommendedName>
</protein>
<keyword evidence="3" id="KW-1185">Reference proteome</keyword>
<dbReference type="GeneID" id="36324879"/>